<gene>
    <name evidence="2" type="ORF">EK21DRAFT_66336</name>
</gene>
<evidence type="ECO:0000256" key="1">
    <source>
        <dbReference type="SAM" id="MobiDB-lite"/>
    </source>
</evidence>
<protein>
    <recommendedName>
        <fullName evidence="4">C2H2-type domain-containing protein</fullName>
    </recommendedName>
</protein>
<sequence>SPSPPRTVSKRRGRRSSVSNDDLSEPVIGQVTLSGRFRCLDQDCSDVSFARQADFRRHWDNAHATSKLEYFCLHEGCLRSKKPTGKSKGKSFGAREDKMHEHMRTVHGKKNKRKKIVHHDDDDEGRESKNDHQETEDNTSRAVTKERRVTIHEGQHDRALRYGYA</sequence>
<feature type="compositionally biased region" description="Basic and acidic residues" evidence="1">
    <location>
        <begin position="126"/>
        <end position="165"/>
    </location>
</feature>
<feature type="non-terminal residue" evidence="2">
    <location>
        <position position="1"/>
    </location>
</feature>
<feature type="compositionally biased region" description="Basic residues" evidence="1">
    <location>
        <begin position="105"/>
        <end position="117"/>
    </location>
</feature>
<comment type="caution">
    <text evidence="2">The sequence shown here is derived from an EMBL/GenBank/DDBJ whole genome shotgun (WGS) entry which is preliminary data.</text>
</comment>
<dbReference type="EMBL" id="ML978193">
    <property type="protein sequence ID" value="KAF2030086.1"/>
    <property type="molecule type" value="Genomic_DNA"/>
</dbReference>
<name>A0A9P4H891_9PLEO</name>
<accession>A0A9P4H891</accession>
<feature type="compositionally biased region" description="Basic and acidic residues" evidence="1">
    <location>
        <begin position="93"/>
        <end position="104"/>
    </location>
</feature>
<dbReference type="AlphaFoldDB" id="A0A9P4H891"/>
<evidence type="ECO:0000313" key="3">
    <source>
        <dbReference type="Proteomes" id="UP000799777"/>
    </source>
</evidence>
<organism evidence="2 3">
    <name type="scientific">Setomelanomma holmii</name>
    <dbReference type="NCBI Taxonomy" id="210430"/>
    <lineage>
        <taxon>Eukaryota</taxon>
        <taxon>Fungi</taxon>
        <taxon>Dikarya</taxon>
        <taxon>Ascomycota</taxon>
        <taxon>Pezizomycotina</taxon>
        <taxon>Dothideomycetes</taxon>
        <taxon>Pleosporomycetidae</taxon>
        <taxon>Pleosporales</taxon>
        <taxon>Pleosporineae</taxon>
        <taxon>Phaeosphaeriaceae</taxon>
        <taxon>Setomelanomma</taxon>
    </lineage>
</organism>
<evidence type="ECO:0000313" key="2">
    <source>
        <dbReference type="EMBL" id="KAF2030086.1"/>
    </source>
</evidence>
<dbReference type="Proteomes" id="UP000799777">
    <property type="component" value="Unassembled WGS sequence"/>
</dbReference>
<feature type="region of interest" description="Disordered" evidence="1">
    <location>
        <begin position="1"/>
        <end position="24"/>
    </location>
</feature>
<dbReference type="OrthoDB" id="2687452at2759"/>
<proteinExistence type="predicted"/>
<feature type="compositionally biased region" description="Basic residues" evidence="1">
    <location>
        <begin position="80"/>
        <end position="89"/>
    </location>
</feature>
<evidence type="ECO:0008006" key="4">
    <source>
        <dbReference type="Google" id="ProtNLM"/>
    </source>
</evidence>
<reference evidence="2" key="1">
    <citation type="journal article" date="2020" name="Stud. Mycol.">
        <title>101 Dothideomycetes genomes: a test case for predicting lifestyles and emergence of pathogens.</title>
        <authorList>
            <person name="Haridas S."/>
            <person name="Albert R."/>
            <person name="Binder M."/>
            <person name="Bloem J."/>
            <person name="Labutti K."/>
            <person name="Salamov A."/>
            <person name="Andreopoulos B."/>
            <person name="Baker S."/>
            <person name="Barry K."/>
            <person name="Bills G."/>
            <person name="Bluhm B."/>
            <person name="Cannon C."/>
            <person name="Castanera R."/>
            <person name="Culley D."/>
            <person name="Daum C."/>
            <person name="Ezra D."/>
            <person name="Gonzalez J."/>
            <person name="Henrissat B."/>
            <person name="Kuo A."/>
            <person name="Liang C."/>
            <person name="Lipzen A."/>
            <person name="Lutzoni F."/>
            <person name="Magnuson J."/>
            <person name="Mondo S."/>
            <person name="Nolan M."/>
            <person name="Ohm R."/>
            <person name="Pangilinan J."/>
            <person name="Park H.-J."/>
            <person name="Ramirez L."/>
            <person name="Alfaro M."/>
            <person name="Sun H."/>
            <person name="Tritt A."/>
            <person name="Yoshinaga Y."/>
            <person name="Zwiers L.-H."/>
            <person name="Turgeon B."/>
            <person name="Goodwin S."/>
            <person name="Spatafora J."/>
            <person name="Crous P."/>
            <person name="Grigoriev I."/>
        </authorList>
    </citation>
    <scope>NUCLEOTIDE SEQUENCE</scope>
    <source>
        <strain evidence="2">CBS 110217</strain>
    </source>
</reference>
<keyword evidence="3" id="KW-1185">Reference proteome</keyword>
<dbReference type="SUPFAM" id="SSF53850">
    <property type="entry name" value="Periplasmic binding protein-like II"/>
    <property type="match status" value="1"/>
</dbReference>
<feature type="region of interest" description="Disordered" evidence="1">
    <location>
        <begin position="80"/>
        <end position="165"/>
    </location>
</feature>